<proteinExistence type="predicted"/>
<evidence type="ECO:0000313" key="5">
    <source>
        <dbReference type="EMBL" id="OWP76243.1"/>
    </source>
</evidence>
<evidence type="ECO:0000313" key="6">
    <source>
        <dbReference type="Proteomes" id="UP000198034"/>
    </source>
</evidence>
<dbReference type="PANTHER" id="PTHR12147">
    <property type="entry name" value="METALLOPEPTIDASE M28 FAMILY MEMBER"/>
    <property type="match status" value="1"/>
</dbReference>
<dbReference type="InterPro" id="IPR045175">
    <property type="entry name" value="M28_fam"/>
</dbReference>
<sequence length="391" mass="44417">MKKIIFLFLLTFVQSFVSQTFVQRYADVVGQVSQDNITSYLTEFESLGVKYRGTQALENTYQWLVNKYKSYGYTDTQIVTDSYTYSGTTCKNLVVTKTGTIYPNTYIVVCGHYDSINGRGTNDNGSGVVSILEMARLIKDINTEYSIKFINFSGEEDNLKGSQHYLSSVVNATVPKMNIRLVFNLDEVGGVSDLVNDKITCERDQNNTPLANNVLSDTYTHELMRCVELYSPLKAVLSYAYASDYIPFELNNEVITGFFETNETSHKHTQTDLLVNMDPVYNYKVAQAALGGLLHFSAAETILALDSLEETNTILFYPNISENILQIHTEGMNLKKFKIQLYDIRGVKVVEKKIYQPESLEKIDITNFSKGVYFVLFESDELKVKKKILFH</sequence>
<dbReference type="Pfam" id="PF18962">
    <property type="entry name" value="Por_Secre_tail"/>
    <property type="match status" value="1"/>
</dbReference>
<dbReference type="Gene3D" id="3.40.630.10">
    <property type="entry name" value="Zn peptidases"/>
    <property type="match status" value="1"/>
</dbReference>
<dbReference type="SUPFAM" id="SSF53187">
    <property type="entry name" value="Zn-dependent exopeptidases"/>
    <property type="match status" value="1"/>
</dbReference>
<evidence type="ECO:0000259" key="4">
    <source>
        <dbReference type="Pfam" id="PF18962"/>
    </source>
</evidence>
<dbReference type="Pfam" id="PF04389">
    <property type="entry name" value="Peptidase_M28"/>
    <property type="match status" value="1"/>
</dbReference>
<dbReference type="Proteomes" id="UP000198034">
    <property type="component" value="Unassembled WGS sequence"/>
</dbReference>
<evidence type="ECO:0000259" key="3">
    <source>
        <dbReference type="Pfam" id="PF04389"/>
    </source>
</evidence>
<accession>A0A246G9J0</accession>
<evidence type="ECO:0008006" key="7">
    <source>
        <dbReference type="Google" id="ProtNLM"/>
    </source>
</evidence>
<dbReference type="GO" id="GO:0006508">
    <property type="term" value="P:proteolysis"/>
    <property type="evidence" value="ECO:0007669"/>
    <property type="project" value="InterPro"/>
</dbReference>
<dbReference type="EMBL" id="MTCY01000029">
    <property type="protein sequence ID" value="OWP76243.1"/>
    <property type="molecule type" value="Genomic_DNA"/>
</dbReference>
<comment type="caution">
    <text evidence="5">The sequence shown here is derived from an EMBL/GenBank/DDBJ whole genome shotgun (WGS) entry which is preliminary data.</text>
</comment>
<dbReference type="AlphaFoldDB" id="A0A246G9J0"/>
<feature type="domain" description="Secretion system C-terminal sorting" evidence="4">
    <location>
        <begin position="317"/>
        <end position="388"/>
    </location>
</feature>
<dbReference type="InterPro" id="IPR007484">
    <property type="entry name" value="Peptidase_M28"/>
</dbReference>
<evidence type="ECO:0000256" key="1">
    <source>
        <dbReference type="ARBA" id="ARBA00022729"/>
    </source>
</evidence>
<dbReference type="NCBIfam" id="TIGR04183">
    <property type="entry name" value="Por_Secre_tail"/>
    <property type="match status" value="1"/>
</dbReference>
<name>A0A246G9J0_9FLAO</name>
<feature type="signal peptide" evidence="2">
    <location>
        <begin position="1"/>
        <end position="18"/>
    </location>
</feature>
<evidence type="ECO:0000256" key="2">
    <source>
        <dbReference type="SAM" id="SignalP"/>
    </source>
</evidence>
<dbReference type="GO" id="GO:0008235">
    <property type="term" value="F:metalloexopeptidase activity"/>
    <property type="evidence" value="ECO:0007669"/>
    <property type="project" value="InterPro"/>
</dbReference>
<gene>
    <name evidence="5" type="ORF">BWK62_10225</name>
</gene>
<feature type="chain" id="PRO_5013054894" description="Leucyl aminopeptidase" evidence="2">
    <location>
        <begin position="19"/>
        <end position="391"/>
    </location>
</feature>
<protein>
    <recommendedName>
        <fullName evidence="7">Leucyl aminopeptidase</fullName>
    </recommendedName>
</protein>
<keyword evidence="1 2" id="KW-0732">Signal</keyword>
<dbReference type="PANTHER" id="PTHR12147:SF26">
    <property type="entry name" value="PEPTIDASE M28 DOMAIN-CONTAINING PROTEIN"/>
    <property type="match status" value="1"/>
</dbReference>
<organism evidence="5 6">
    <name type="scientific">Flavobacterium columnare</name>
    <dbReference type="NCBI Taxonomy" id="996"/>
    <lineage>
        <taxon>Bacteria</taxon>
        <taxon>Pseudomonadati</taxon>
        <taxon>Bacteroidota</taxon>
        <taxon>Flavobacteriia</taxon>
        <taxon>Flavobacteriales</taxon>
        <taxon>Flavobacteriaceae</taxon>
        <taxon>Flavobacterium</taxon>
    </lineage>
</organism>
<feature type="domain" description="Peptidase M28" evidence="3">
    <location>
        <begin position="92"/>
        <end position="286"/>
    </location>
</feature>
<reference evidence="5 6" key="1">
    <citation type="journal article" date="2017" name="Infect. Genet. Evol.">
        <title>Comparative genome analysis of fish pathogen Flavobacterium columnare reveals extensive sequence diversity within the species.</title>
        <authorList>
            <person name="Kayansamruaj P."/>
            <person name="Dong H.T."/>
            <person name="Hirono I."/>
            <person name="Kondo H."/>
            <person name="Senapin S."/>
            <person name="Rodkhum C."/>
        </authorList>
    </citation>
    <scope>NUCLEOTIDE SEQUENCE [LARGE SCALE GENOMIC DNA]</scope>
    <source>
        <strain evidence="5 6">1214</strain>
    </source>
</reference>
<dbReference type="InterPro" id="IPR026444">
    <property type="entry name" value="Secre_tail"/>
</dbReference>